<dbReference type="PaxDb" id="5691-AAZ11571"/>
<feature type="compositionally biased region" description="Basic and acidic residues" evidence="1">
    <location>
        <begin position="182"/>
        <end position="199"/>
    </location>
</feature>
<proteinExistence type="predicted"/>
<accession>D6XH44</accession>
<reference evidence="4" key="1">
    <citation type="journal article" date="2005" name="Science">
        <title>Comparative genomics of trypanosomatid parasitic protozoa.</title>
        <authorList>
            <person name="El-Sayed N.M."/>
            <person name="Myler P.J."/>
            <person name="Blandin G."/>
            <person name="Berriman M."/>
            <person name="Crabtree J."/>
            <person name="Aggarwal G."/>
            <person name="Caler E."/>
            <person name="Renauld H."/>
            <person name="Worthey E.A."/>
            <person name="Hertz-Fowler C."/>
            <person name="Ghedin E."/>
            <person name="Peacock C."/>
            <person name="Bartholomeu D.C."/>
            <person name="Haas B.J."/>
            <person name="Tran A.N."/>
            <person name="Wortman J.R."/>
            <person name="Alsmark U.C."/>
            <person name="Angiuoli S."/>
            <person name="Anupama A."/>
            <person name="Badger J."/>
            <person name="Bringaud F."/>
            <person name="Cadag E."/>
            <person name="Carlton J.M."/>
            <person name="Cerqueira G.C."/>
            <person name="Creasy T."/>
            <person name="Delcher A.L."/>
            <person name="Djikeng A."/>
            <person name="Embley T.M."/>
            <person name="Hauser C."/>
            <person name="Ivens A.C."/>
            <person name="Kummerfeld S.K."/>
            <person name="Pereira-Leal J.B."/>
            <person name="Nilsson D."/>
            <person name="Peterson J."/>
            <person name="Salzberg S.L."/>
            <person name="Shallom J."/>
            <person name="Silva J.C."/>
            <person name="Sundaram J."/>
            <person name="Westenberger S."/>
            <person name="White O."/>
            <person name="Melville S.E."/>
            <person name="Donelson J.E."/>
            <person name="Andersson B."/>
            <person name="Stuart K.D."/>
            <person name="Hall N."/>
        </authorList>
    </citation>
    <scope>NUCLEOTIDE SEQUENCE</scope>
    <source>
        <strain evidence="4">927/4 GUTat10.1</strain>
    </source>
</reference>
<feature type="region of interest" description="Disordered" evidence="1">
    <location>
        <begin position="52"/>
        <end position="279"/>
    </location>
</feature>
<dbReference type="KEGG" id="tbr:Tb927.5.4620"/>
<dbReference type="GO" id="GO:0010608">
    <property type="term" value="P:post-transcriptional regulation of gene expression"/>
    <property type="evidence" value="ECO:0000314"/>
    <property type="project" value="GeneDB"/>
</dbReference>
<feature type="compositionally biased region" description="Polar residues" evidence="1">
    <location>
        <begin position="126"/>
        <end position="138"/>
    </location>
</feature>
<accession>Q57X44</accession>
<organism evidence="3 5">
    <name type="scientific">Trypanosoma brucei brucei (strain 927/4 GUTat10.1)</name>
    <dbReference type="NCBI Taxonomy" id="185431"/>
    <lineage>
        <taxon>Eukaryota</taxon>
        <taxon>Discoba</taxon>
        <taxon>Euglenozoa</taxon>
        <taxon>Kinetoplastea</taxon>
        <taxon>Metakinetoplastina</taxon>
        <taxon>Trypanosomatida</taxon>
        <taxon>Trypanosomatidae</taxon>
        <taxon>Trypanosoma</taxon>
    </lineage>
</organism>
<evidence type="ECO:0000256" key="2">
    <source>
        <dbReference type="SAM" id="SignalP"/>
    </source>
</evidence>
<feature type="compositionally biased region" description="Low complexity" evidence="1">
    <location>
        <begin position="84"/>
        <end position="102"/>
    </location>
</feature>
<evidence type="ECO:0000313" key="4">
    <source>
        <dbReference type="EMBL" id="AAZ11571.1"/>
    </source>
</evidence>
<evidence type="ECO:0000256" key="1">
    <source>
        <dbReference type="SAM" id="MobiDB-lite"/>
    </source>
</evidence>
<dbReference type="EMBL" id="CP000068">
    <property type="protein sequence ID" value="AAZ11571.1"/>
    <property type="molecule type" value="Genomic_DNA"/>
</dbReference>
<dbReference type="VEuPathDB" id="TriTrypDB:Tb11.v5.0413"/>
<evidence type="ECO:0000313" key="5">
    <source>
        <dbReference type="Proteomes" id="UP000008524"/>
    </source>
</evidence>
<dbReference type="Proteomes" id="UP000008524">
    <property type="component" value="Chromosome 5"/>
</dbReference>
<reference evidence="4" key="4">
    <citation type="submission" date="2005-04" db="EMBL/GenBank/DDBJ databases">
        <title>Sequencing, closure, and annotation of Trypanosoma brucei chromosomes 2 through 8.</title>
        <authorList>
            <person name="Ghedin E."/>
            <person name="Blandin G."/>
            <person name="Bartholomeu D."/>
            <person name="Caler E."/>
            <person name="Haas B."/>
            <person name="Hannick L."/>
            <person name="Shallom J."/>
            <person name="Hou L."/>
            <person name="Djikeng A."/>
            <person name="Feldblyum T."/>
            <person name="Hostetler J."/>
            <person name="Johnson J."/>
            <person name="Jones K."/>
            <person name="Koo H.L."/>
            <person name="Larkin C."/>
            <person name="Pai G."/>
            <person name="Peterson J."/>
            <person name="Khalak H.G."/>
            <person name="Salzberg S."/>
            <person name="Simpson A.J."/>
            <person name="Tallon L."/>
            <person name="Van Aken S."/>
            <person name="Wanless D."/>
            <person name="White O."/>
            <person name="Wortman J."/>
            <person name="Fraser C.M."/>
            <person name="El-Sayed N.M.A."/>
        </authorList>
    </citation>
    <scope>NUCLEOTIDE SEQUENCE</scope>
    <source>
        <strain evidence="4">927/4 GUTat10.1</strain>
    </source>
</reference>
<keyword evidence="2" id="KW-0732">Signal</keyword>
<feature type="compositionally biased region" description="Polar residues" evidence="1">
    <location>
        <begin position="255"/>
        <end position="279"/>
    </location>
</feature>
<dbReference type="EMBL" id="AC159422">
    <property type="protein sequence ID" value="AAX69832.1"/>
    <property type="molecule type" value="Genomic_DNA"/>
</dbReference>
<dbReference type="AlphaFoldDB" id="Q57X44"/>
<name>Q57X44_TRYB2</name>
<gene>
    <name evidence="4" type="primary">Tb05.26C7.260</name>
    <name evidence="3" type="ORF">Tb927.5.4620</name>
</gene>
<sequence length="296" mass="30818">MHRLATVPFLTLILLVVCGGSKASVQISSASPGCDGYWTYTGVKKTCWTQNMGTTKRSGVSPNPPSVSRHRSQQPSSGAGVGDQQQETQGSVSSSSTTSRGTNQLGSDGEDTFPKEDVKQVYGSAGTLSMNPIAQPSGSPREPTDATPVVDRKEEGQVDQRGLESGSAKQQNTTNGNGEEENGGKGRGSGDHATGHDRGGMAQGVVSMSGQGSAQRVETVAEQPVKNKEDDIPGENVKGPGSSHVVSTPERRNTLETVTDNGDQQKSGESNAQGENSGSCKGRAVILPVILILMYS</sequence>
<keyword evidence="5" id="KW-1185">Reference proteome</keyword>
<protein>
    <submittedName>
        <fullName evidence="3">Expression site-associated gene (ESAG) protein, putative</fullName>
    </submittedName>
</protein>
<dbReference type="InParanoid" id="Q57X44"/>
<reference evidence="3" key="3">
    <citation type="submission" date="2005-04" db="EMBL/GenBank/DDBJ databases">
        <title>.</title>
        <authorList>
            <person name="Ghedin E."/>
            <person name="Blandin G."/>
            <person name="Bartholomeu D."/>
            <person name="Caler E."/>
            <person name="Haas B."/>
            <person name="Hannick L."/>
            <person name="Shallom J."/>
            <person name="Hou L."/>
            <person name="Djikeng A."/>
            <person name="Feldblyum T."/>
            <person name="Hostetler J."/>
            <person name="Johnson J."/>
            <person name="Jones K."/>
            <person name="Koo H.L."/>
            <person name="Larkin C."/>
            <person name="Pai G."/>
            <person name="Peterson J."/>
            <person name="Khalak H.G."/>
            <person name="Salzberg S."/>
            <person name="Simpson A.J."/>
            <person name="Tallon L."/>
            <person name="Van Aken S."/>
            <person name="Wanless D."/>
            <person name="White O."/>
            <person name="Wortman J."/>
            <person name="Fraser C.M."/>
            <person name="El-Sayed N.M.A."/>
        </authorList>
    </citation>
    <scope>NUCLEOTIDE SEQUENCE</scope>
    <source>
        <strain evidence="3">GUTat10.1</strain>
    </source>
</reference>
<reference evidence="4 5" key="2">
    <citation type="journal article" date="2005" name="Science">
        <title>The genome of the African trypanosome Trypanosoma brucei.</title>
        <authorList>
            <person name="Berriman M."/>
            <person name="Ghedin E."/>
            <person name="Hertz-Fowler C."/>
            <person name="Blandin G."/>
            <person name="Renauld H."/>
            <person name="Bartholomeu D.C."/>
            <person name="Lennard N.J."/>
            <person name="Caler E."/>
            <person name="Hamlin N.E."/>
            <person name="Haas B."/>
            <person name="Bohme U."/>
            <person name="Hannick L."/>
            <person name="Aslett M.A."/>
            <person name="Shallom J."/>
            <person name="Marcello L."/>
            <person name="Hou L."/>
            <person name="Wickstead B."/>
            <person name="Alsmark U.C."/>
            <person name="Arrowsmith C."/>
            <person name="Atkin R.J."/>
            <person name="Barron A.J."/>
            <person name="Bringaud F."/>
            <person name="Brooks K."/>
            <person name="Carrington M."/>
            <person name="Cherevach I."/>
            <person name="Chillingworth T.J."/>
            <person name="Churcher C."/>
            <person name="Clark L.N."/>
            <person name="Corton C.H."/>
            <person name="Cronin A."/>
            <person name="Davies R.M."/>
            <person name="Doggett J."/>
            <person name="Djikeng A."/>
            <person name="Feldblyum T."/>
            <person name="Field M.C."/>
            <person name="Fraser A."/>
            <person name="Goodhead I."/>
            <person name="Hance Z."/>
            <person name="Harper D."/>
            <person name="Harris B.R."/>
            <person name="Hauser H."/>
            <person name="Hostetler J."/>
            <person name="Ivens A."/>
            <person name="Jagels K."/>
            <person name="Johnson D."/>
            <person name="Johnson J."/>
            <person name="Jones K."/>
            <person name="Kerhornou A.X."/>
            <person name="Koo H."/>
            <person name="Larke N."/>
            <person name="Landfear S."/>
            <person name="Larkin C."/>
            <person name="Leech V."/>
            <person name="Line A."/>
            <person name="Lord A."/>
            <person name="Macleod A."/>
            <person name="Mooney P.J."/>
            <person name="Moule S."/>
            <person name="Martin D.M."/>
            <person name="Morgan G.W."/>
            <person name="Mungall K."/>
            <person name="Norbertczak H."/>
            <person name="Ormond D."/>
            <person name="Pai G."/>
            <person name="Peacock C.S."/>
            <person name="Peterson J."/>
            <person name="Quail M.A."/>
            <person name="Rabbinowitsch E."/>
            <person name="Rajandream M.A."/>
            <person name="Reitter C."/>
            <person name="Salzberg S.L."/>
            <person name="Sanders M."/>
            <person name="Schobel S."/>
            <person name="Sharp S."/>
            <person name="Simmonds M."/>
            <person name="Simpson A.J."/>
            <person name="Tallon L."/>
            <person name="Turner C.M."/>
            <person name="Tait A."/>
            <person name="Tivey A.R."/>
            <person name="Van Aken S."/>
            <person name="Walker D."/>
            <person name="Wanless D."/>
            <person name="Wang S."/>
            <person name="White B."/>
            <person name="White O."/>
            <person name="Whitehead S."/>
            <person name="Woodward J."/>
            <person name="Wortman J."/>
            <person name="Adams M.D."/>
            <person name="Embley T.M."/>
            <person name="Gull K."/>
            <person name="Ullu E."/>
            <person name="Barry J.D."/>
            <person name="Fairlamb A.H."/>
            <person name="Opperdoes F."/>
            <person name="Barrell B.G."/>
            <person name="Donelson J.E."/>
            <person name="Hall N."/>
            <person name="Fraser C.M."/>
            <person name="Melville S.E."/>
            <person name="El-Sayed N.M."/>
        </authorList>
    </citation>
    <scope>NUCLEOTIDE SEQUENCE [LARGE SCALE GENOMIC DNA]</scope>
    <source>
        <strain evidence="4 5">927/4 GUTat10.1</strain>
    </source>
</reference>
<feature type="compositionally biased region" description="Polar residues" evidence="1">
    <location>
        <begin position="52"/>
        <end position="61"/>
    </location>
</feature>
<feature type="chain" id="PRO_5010139629" evidence="2">
    <location>
        <begin position="24"/>
        <end position="296"/>
    </location>
</feature>
<evidence type="ECO:0000313" key="3">
    <source>
        <dbReference type="EMBL" id="AAX69832.1"/>
    </source>
</evidence>
<dbReference type="RefSeq" id="XP_845130.1">
    <property type="nucleotide sequence ID" value="XM_840037.1"/>
</dbReference>
<dbReference type="GeneID" id="3657572"/>
<feature type="compositionally biased region" description="Basic and acidic residues" evidence="1">
    <location>
        <begin position="150"/>
        <end position="162"/>
    </location>
</feature>
<feature type="compositionally biased region" description="Polar residues" evidence="1">
    <location>
        <begin position="206"/>
        <end position="216"/>
    </location>
</feature>
<feature type="signal peptide" evidence="2">
    <location>
        <begin position="1"/>
        <end position="23"/>
    </location>
</feature>
<dbReference type="VEuPathDB" id="TriTrypDB:Tb927.5.4620"/>